<organism evidence="2 3">
    <name type="scientific">Povalibacter uvarum</name>
    <dbReference type="NCBI Taxonomy" id="732238"/>
    <lineage>
        <taxon>Bacteria</taxon>
        <taxon>Pseudomonadati</taxon>
        <taxon>Pseudomonadota</taxon>
        <taxon>Gammaproteobacteria</taxon>
        <taxon>Steroidobacterales</taxon>
        <taxon>Steroidobacteraceae</taxon>
        <taxon>Povalibacter</taxon>
    </lineage>
</organism>
<evidence type="ECO:0000256" key="1">
    <source>
        <dbReference type="SAM" id="MobiDB-lite"/>
    </source>
</evidence>
<sequence length="57" mass="6037">MDDCSSPNCVLLNNESMLPTLSAASARSRKASGSLNDSTRPVLSSNRLSSVDPTWPV</sequence>
<name>A0A841HRD0_9GAMM</name>
<keyword evidence="3" id="KW-1185">Reference proteome</keyword>
<evidence type="ECO:0000313" key="3">
    <source>
        <dbReference type="Proteomes" id="UP000588068"/>
    </source>
</evidence>
<feature type="compositionally biased region" description="Polar residues" evidence="1">
    <location>
        <begin position="33"/>
        <end position="57"/>
    </location>
</feature>
<dbReference type="AlphaFoldDB" id="A0A841HRD0"/>
<comment type="caution">
    <text evidence="2">The sequence shown here is derived from an EMBL/GenBank/DDBJ whole genome shotgun (WGS) entry which is preliminary data.</text>
</comment>
<evidence type="ECO:0000313" key="2">
    <source>
        <dbReference type="EMBL" id="MBB6094582.1"/>
    </source>
</evidence>
<proteinExistence type="predicted"/>
<reference evidence="2 3" key="1">
    <citation type="submission" date="2020-08" db="EMBL/GenBank/DDBJ databases">
        <title>Genomic Encyclopedia of Type Strains, Phase IV (KMG-IV): sequencing the most valuable type-strain genomes for metagenomic binning, comparative biology and taxonomic classification.</title>
        <authorList>
            <person name="Goeker M."/>
        </authorList>
    </citation>
    <scope>NUCLEOTIDE SEQUENCE [LARGE SCALE GENOMIC DNA]</scope>
    <source>
        <strain evidence="2 3">DSM 26723</strain>
    </source>
</reference>
<feature type="region of interest" description="Disordered" evidence="1">
    <location>
        <begin position="23"/>
        <end position="57"/>
    </location>
</feature>
<accession>A0A841HRD0</accession>
<gene>
    <name evidence="2" type="ORF">HNQ60_003469</name>
</gene>
<dbReference type="RefSeq" id="WP_184333994.1">
    <property type="nucleotide sequence ID" value="NZ_JACHHZ010000004.1"/>
</dbReference>
<dbReference type="EMBL" id="JACHHZ010000004">
    <property type="protein sequence ID" value="MBB6094582.1"/>
    <property type="molecule type" value="Genomic_DNA"/>
</dbReference>
<dbReference type="Proteomes" id="UP000588068">
    <property type="component" value="Unassembled WGS sequence"/>
</dbReference>
<protein>
    <submittedName>
        <fullName evidence="2">Uncharacterized protein</fullName>
    </submittedName>
</protein>